<sequence length="245" mass="27484">MRSERKPSHRCFLCNGDHWLRDCSQKKALNVMFVECETSKHAQISSLQLFNSLQVCSAPLKPKGGSFMYLDARVNGKRAKVMVDTRTTHNFTRTREAKRLGLKLEREQGRLKIVHSEAIPVDGIAHGVELHLDHWKGVVNLSTVPMDECDIVLGMEFMRQYNVVVTPCSDVVCIIDRGPCINPTIAKLKSNAIHLSSMQLVGDENLGARASYTRINMLQCLPSVQSLVCALKPLNPKKVVTIFTR</sequence>
<proteinExistence type="predicted"/>
<keyword evidence="2" id="KW-1185">Reference proteome</keyword>
<evidence type="ECO:0000313" key="2">
    <source>
        <dbReference type="Proteomes" id="UP001164250"/>
    </source>
</evidence>
<comment type="caution">
    <text evidence="1">The sequence shown here is derived from an EMBL/GenBank/DDBJ whole genome shotgun (WGS) entry which is preliminary data.</text>
</comment>
<name>A0ACC1BQ21_9ROSI</name>
<organism evidence="1 2">
    <name type="scientific">Pistacia atlantica</name>
    <dbReference type="NCBI Taxonomy" id="434234"/>
    <lineage>
        <taxon>Eukaryota</taxon>
        <taxon>Viridiplantae</taxon>
        <taxon>Streptophyta</taxon>
        <taxon>Embryophyta</taxon>
        <taxon>Tracheophyta</taxon>
        <taxon>Spermatophyta</taxon>
        <taxon>Magnoliopsida</taxon>
        <taxon>eudicotyledons</taxon>
        <taxon>Gunneridae</taxon>
        <taxon>Pentapetalae</taxon>
        <taxon>rosids</taxon>
        <taxon>malvids</taxon>
        <taxon>Sapindales</taxon>
        <taxon>Anacardiaceae</taxon>
        <taxon>Pistacia</taxon>
    </lineage>
</organism>
<evidence type="ECO:0000313" key="1">
    <source>
        <dbReference type="EMBL" id="KAJ0101100.1"/>
    </source>
</evidence>
<protein>
    <submittedName>
        <fullName evidence="1">Uncharacterized protein</fullName>
    </submittedName>
</protein>
<accession>A0ACC1BQ21</accession>
<reference evidence="2" key="1">
    <citation type="journal article" date="2023" name="G3 (Bethesda)">
        <title>Genome assembly and association tests identify interacting loci associated with vigor, precocity, and sex in interspecific pistachio rootstocks.</title>
        <authorList>
            <person name="Palmer W."/>
            <person name="Jacygrad E."/>
            <person name="Sagayaradj S."/>
            <person name="Cavanaugh K."/>
            <person name="Han R."/>
            <person name="Bertier L."/>
            <person name="Beede B."/>
            <person name="Kafkas S."/>
            <person name="Golino D."/>
            <person name="Preece J."/>
            <person name="Michelmore R."/>
        </authorList>
    </citation>
    <scope>NUCLEOTIDE SEQUENCE [LARGE SCALE GENOMIC DNA]</scope>
</reference>
<dbReference type="Proteomes" id="UP001164250">
    <property type="component" value="Chromosome 3"/>
</dbReference>
<gene>
    <name evidence="1" type="ORF">Patl1_04625</name>
</gene>
<dbReference type="EMBL" id="CM047899">
    <property type="protein sequence ID" value="KAJ0101100.1"/>
    <property type="molecule type" value="Genomic_DNA"/>
</dbReference>